<evidence type="ECO:0000256" key="11">
    <source>
        <dbReference type="ARBA" id="ARBA00023306"/>
    </source>
</evidence>
<dbReference type="SUPFAM" id="SSF51984">
    <property type="entry name" value="MurCD N-terminal domain"/>
    <property type="match status" value="1"/>
</dbReference>
<evidence type="ECO:0000259" key="15">
    <source>
        <dbReference type="Pfam" id="PF01225"/>
    </source>
</evidence>
<dbReference type="NCBIfam" id="TIGR01082">
    <property type="entry name" value="murC"/>
    <property type="match status" value="1"/>
</dbReference>
<evidence type="ECO:0000256" key="13">
    <source>
        <dbReference type="ARBA" id="ARBA00047833"/>
    </source>
</evidence>
<sequence length="476" mass="51298">MSNIVVPEATEAPAFKSAHFIGIGGAGMSGIALVLHERGYAVSGSDLKTSRYIRQLTRAGVDIHIGHEAKTIDEVKPEVVVVSTAIPETNPELVRARELGIPVWPRAKMLSALGQGYTTVAVAGTHGKTTTSSMCATMLDRMDLDPSFLIGGIVEGYDTNGRNGSGEFFVAEADESDSSFLYLNPNVVVVTNVEADHMDHYSSLEEIEETFCTFMNLVGEDGCVIACGDQKRLAELARSTGRRVITYGVDADNDVVCVPGESMHAIGATFTVKLPDGTTHEVSIKHNPGHHNMLNATASLTVSYVLGLDVDAAARALSSFEGVRRRFTHVGDVNGVTLVDDYGHHPTEIKATLAAAKDLAFKHVSVVFQPHRYSRLQALRDDFANAFADADKLILIDVFPAGEMPIPGVTSKMLADRVRELHPGMDVRYVADRADLMQCIDETVSDGDLLITMGAGDVTTVGPDYLEHVQQLDSDR</sequence>
<dbReference type="Gene3D" id="3.40.1190.10">
    <property type="entry name" value="Mur-like, catalytic domain"/>
    <property type="match status" value="1"/>
</dbReference>
<dbReference type="HAMAP" id="MF_00046">
    <property type="entry name" value="MurC"/>
    <property type="match status" value="1"/>
</dbReference>
<dbReference type="GO" id="GO:0005737">
    <property type="term" value="C:cytoplasm"/>
    <property type="evidence" value="ECO:0007669"/>
    <property type="project" value="UniProtKB-SubCell"/>
</dbReference>
<feature type="domain" description="Mur ligase C-terminal" evidence="16">
    <location>
        <begin position="325"/>
        <end position="456"/>
    </location>
</feature>
<evidence type="ECO:0000256" key="12">
    <source>
        <dbReference type="ARBA" id="ARBA00023316"/>
    </source>
</evidence>
<feature type="binding site" evidence="14">
    <location>
        <begin position="124"/>
        <end position="130"/>
    </location>
    <ligand>
        <name>ATP</name>
        <dbReference type="ChEBI" id="CHEBI:30616"/>
    </ligand>
</feature>
<dbReference type="InterPro" id="IPR013221">
    <property type="entry name" value="Mur_ligase_cen"/>
</dbReference>
<dbReference type="Pfam" id="PF08245">
    <property type="entry name" value="Mur_ligase_M"/>
    <property type="match status" value="1"/>
</dbReference>
<evidence type="ECO:0000256" key="4">
    <source>
        <dbReference type="ARBA" id="ARBA00022490"/>
    </source>
</evidence>
<dbReference type="AlphaFoldDB" id="A0A3E4QTW5"/>
<evidence type="ECO:0000256" key="3">
    <source>
        <dbReference type="ARBA" id="ARBA00012211"/>
    </source>
</evidence>
<dbReference type="Pfam" id="PF01225">
    <property type="entry name" value="Mur_ligase"/>
    <property type="match status" value="1"/>
</dbReference>
<evidence type="ECO:0000256" key="8">
    <source>
        <dbReference type="ARBA" id="ARBA00022840"/>
    </source>
</evidence>
<gene>
    <name evidence="14" type="primary">murC</name>
    <name evidence="18" type="ORF">DXC81_04035</name>
</gene>
<evidence type="ECO:0000256" key="9">
    <source>
        <dbReference type="ARBA" id="ARBA00022960"/>
    </source>
</evidence>
<dbReference type="GO" id="GO:0005524">
    <property type="term" value="F:ATP binding"/>
    <property type="evidence" value="ECO:0007669"/>
    <property type="project" value="UniProtKB-UniRule"/>
</dbReference>
<evidence type="ECO:0000259" key="17">
    <source>
        <dbReference type="Pfam" id="PF08245"/>
    </source>
</evidence>
<dbReference type="PANTHER" id="PTHR43445:SF3">
    <property type="entry name" value="UDP-N-ACETYLMURAMATE--L-ALANINE LIGASE"/>
    <property type="match status" value="1"/>
</dbReference>
<proteinExistence type="inferred from homology"/>
<dbReference type="Proteomes" id="UP000260943">
    <property type="component" value="Unassembled WGS sequence"/>
</dbReference>
<comment type="similarity">
    <text evidence="14">Belongs to the MurCDEF family.</text>
</comment>
<protein>
    <recommendedName>
        <fullName evidence="3 14">UDP-N-acetylmuramate--L-alanine ligase</fullName>
        <ecNumber evidence="3 14">6.3.2.8</ecNumber>
    </recommendedName>
    <alternativeName>
        <fullName evidence="14">UDP-N-acetylmuramoyl-L-alanine synthetase</fullName>
    </alternativeName>
</protein>
<dbReference type="GO" id="GO:0008763">
    <property type="term" value="F:UDP-N-acetylmuramate-L-alanine ligase activity"/>
    <property type="evidence" value="ECO:0007669"/>
    <property type="project" value="UniProtKB-UniRule"/>
</dbReference>
<dbReference type="UniPathway" id="UPA00219"/>
<dbReference type="GO" id="GO:0009252">
    <property type="term" value="P:peptidoglycan biosynthetic process"/>
    <property type="evidence" value="ECO:0007669"/>
    <property type="project" value="UniProtKB-UniRule"/>
</dbReference>
<dbReference type="SUPFAM" id="SSF53623">
    <property type="entry name" value="MurD-like peptide ligases, catalytic domain"/>
    <property type="match status" value="1"/>
</dbReference>
<evidence type="ECO:0000256" key="2">
    <source>
        <dbReference type="ARBA" id="ARBA00004752"/>
    </source>
</evidence>
<keyword evidence="6 14" id="KW-0132">Cell division</keyword>
<evidence type="ECO:0000256" key="5">
    <source>
        <dbReference type="ARBA" id="ARBA00022598"/>
    </source>
</evidence>
<comment type="subcellular location">
    <subcellularLocation>
        <location evidence="1 14">Cytoplasm</location>
    </subcellularLocation>
</comment>
<dbReference type="Gene3D" id="3.40.50.720">
    <property type="entry name" value="NAD(P)-binding Rossmann-like Domain"/>
    <property type="match status" value="1"/>
</dbReference>
<dbReference type="PANTHER" id="PTHR43445">
    <property type="entry name" value="UDP-N-ACETYLMURAMATE--L-ALANINE LIGASE-RELATED"/>
    <property type="match status" value="1"/>
</dbReference>
<dbReference type="InterPro" id="IPR004101">
    <property type="entry name" value="Mur_ligase_C"/>
</dbReference>
<evidence type="ECO:0000256" key="10">
    <source>
        <dbReference type="ARBA" id="ARBA00022984"/>
    </source>
</evidence>
<dbReference type="GO" id="GO:0008360">
    <property type="term" value="P:regulation of cell shape"/>
    <property type="evidence" value="ECO:0007669"/>
    <property type="project" value="UniProtKB-KW"/>
</dbReference>
<dbReference type="Pfam" id="PF02875">
    <property type="entry name" value="Mur_ligase_C"/>
    <property type="match status" value="1"/>
</dbReference>
<name>A0A3E4QTW5_9ACTN</name>
<evidence type="ECO:0000313" key="19">
    <source>
        <dbReference type="Proteomes" id="UP000260943"/>
    </source>
</evidence>
<dbReference type="InterPro" id="IPR005758">
    <property type="entry name" value="UDP-N-AcMur_Ala_ligase_MurC"/>
</dbReference>
<evidence type="ECO:0000256" key="6">
    <source>
        <dbReference type="ARBA" id="ARBA00022618"/>
    </source>
</evidence>
<dbReference type="EC" id="6.3.2.8" evidence="3 14"/>
<keyword evidence="11 14" id="KW-0131">Cell cycle</keyword>
<comment type="caution">
    <text evidence="18">The sequence shown here is derived from an EMBL/GenBank/DDBJ whole genome shotgun (WGS) entry which is preliminary data.</text>
</comment>
<dbReference type="GO" id="GO:0051301">
    <property type="term" value="P:cell division"/>
    <property type="evidence" value="ECO:0007669"/>
    <property type="project" value="UniProtKB-KW"/>
</dbReference>
<keyword evidence="9 14" id="KW-0133">Cell shape</keyword>
<comment type="catalytic activity">
    <reaction evidence="13 14">
        <text>UDP-N-acetyl-alpha-D-muramate + L-alanine + ATP = UDP-N-acetyl-alpha-D-muramoyl-L-alanine + ADP + phosphate + H(+)</text>
        <dbReference type="Rhea" id="RHEA:23372"/>
        <dbReference type="ChEBI" id="CHEBI:15378"/>
        <dbReference type="ChEBI" id="CHEBI:30616"/>
        <dbReference type="ChEBI" id="CHEBI:43474"/>
        <dbReference type="ChEBI" id="CHEBI:57972"/>
        <dbReference type="ChEBI" id="CHEBI:70757"/>
        <dbReference type="ChEBI" id="CHEBI:83898"/>
        <dbReference type="ChEBI" id="CHEBI:456216"/>
        <dbReference type="EC" id="6.3.2.8"/>
    </reaction>
</comment>
<dbReference type="SUPFAM" id="SSF53244">
    <property type="entry name" value="MurD-like peptide ligases, peptide-binding domain"/>
    <property type="match status" value="1"/>
</dbReference>
<reference evidence="18 19" key="1">
    <citation type="submission" date="2018-08" db="EMBL/GenBank/DDBJ databases">
        <title>A genome reference for cultivated species of the human gut microbiota.</title>
        <authorList>
            <person name="Zou Y."/>
            <person name="Xue W."/>
            <person name="Luo G."/>
        </authorList>
    </citation>
    <scope>NUCLEOTIDE SEQUENCE [LARGE SCALE GENOMIC DNA]</scope>
    <source>
        <strain evidence="18 19">TF08-14</strain>
    </source>
</reference>
<dbReference type="InterPro" id="IPR000713">
    <property type="entry name" value="Mur_ligase_N"/>
</dbReference>
<keyword evidence="7 14" id="KW-0547">Nucleotide-binding</keyword>
<keyword evidence="4 14" id="KW-0963">Cytoplasm</keyword>
<keyword evidence="10 14" id="KW-0573">Peptidoglycan synthesis</keyword>
<keyword evidence="8 14" id="KW-0067">ATP-binding</keyword>
<dbReference type="InterPro" id="IPR036615">
    <property type="entry name" value="Mur_ligase_C_dom_sf"/>
</dbReference>
<keyword evidence="12 14" id="KW-0961">Cell wall biogenesis/degradation</keyword>
<dbReference type="Gene3D" id="3.90.190.20">
    <property type="entry name" value="Mur ligase, C-terminal domain"/>
    <property type="match status" value="1"/>
</dbReference>
<organism evidence="18 19">
    <name type="scientific">Collinsella tanakaei</name>
    <dbReference type="NCBI Taxonomy" id="626935"/>
    <lineage>
        <taxon>Bacteria</taxon>
        <taxon>Bacillati</taxon>
        <taxon>Actinomycetota</taxon>
        <taxon>Coriobacteriia</taxon>
        <taxon>Coriobacteriales</taxon>
        <taxon>Coriobacteriaceae</taxon>
        <taxon>Collinsella</taxon>
    </lineage>
</organism>
<feature type="domain" description="Mur ligase central" evidence="17">
    <location>
        <begin position="122"/>
        <end position="302"/>
    </location>
</feature>
<accession>A0A3E4QTW5</accession>
<comment type="pathway">
    <text evidence="2 14">Cell wall biogenesis; peptidoglycan biosynthesis.</text>
</comment>
<keyword evidence="5 14" id="KW-0436">Ligase</keyword>
<evidence type="ECO:0000256" key="1">
    <source>
        <dbReference type="ARBA" id="ARBA00004496"/>
    </source>
</evidence>
<evidence type="ECO:0000259" key="16">
    <source>
        <dbReference type="Pfam" id="PF02875"/>
    </source>
</evidence>
<dbReference type="InterPro" id="IPR036565">
    <property type="entry name" value="Mur-like_cat_sf"/>
</dbReference>
<dbReference type="EMBL" id="QSRJ01000004">
    <property type="protein sequence ID" value="RGL10655.1"/>
    <property type="molecule type" value="Genomic_DNA"/>
</dbReference>
<feature type="domain" description="Mur ligase N-terminal catalytic" evidence="15">
    <location>
        <begin position="18"/>
        <end position="116"/>
    </location>
</feature>
<evidence type="ECO:0000313" key="18">
    <source>
        <dbReference type="EMBL" id="RGL10655.1"/>
    </source>
</evidence>
<dbReference type="GO" id="GO:0071555">
    <property type="term" value="P:cell wall organization"/>
    <property type="evidence" value="ECO:0007669"/>
    <property type="project" value="UniProtKB-KW"/>
</dbReference>
<evidence type="ECO:0000256" key="7">
    <source>
        <dbReference type="ARBA" id="ARBA00022741"/>
    </source>
</evidence>
<comment type="function">
    <text evidence="14">Cell wall formation.</text>
</comment>
<dbReference type="InterPro" id="IPR050061">
    <property type="entry name" value="MurCDEF_pg_biosynth"/>
</dbReference>
<evidence type="ECO:0000256" key="14">
    <source>
        <dbReference type="HAMAP-Rule" id="MF_00046"/>
    </source>
</evidence>
<dbReference type="RefSeq" id="WP_117679300.1">
    <property type="nucleotide sequence ID" value="NZ_JAQCWE010000003.1"/>
</dbReference>